<protein>
    <submittedName>
        <fullName evidence="2">Uncharacterized protein</fullName>
    </submittedName>
</protein>
<feature type="compositionally biased region" description="Polar residues" evidence="1">
    <location>
        <begin position="54"/>
        <end position="66"/>
    </location>
</feature>
<sequence>MRLCSTNEDGSKRCIVYLTVSGPALARDLPKKLGMSQGDLFAPIWLTNKGDLGNCSSRSTRRTSPIASPRGSPHTSPKAPSSPRGAHTPARQVSPMDSPTNSPLAARGFTSPPSVHRFRALFPGAPSPSSSSVERVLFPEAPSPTSISLERAASVQPQGWAESALEWPSASGDPTASPDSSSYLNLNQSPSYSGRSPSYSPHSPTPVNSPATAAPPQFIPWRDPGLFYDHVPTNQAVEQLTALLAGSVPFLQEPYKSVSEKEISDAWGSAEFEEGVKRWQTAIGQVEASLAQ</sequence>
<name>A0A167LJ85_CALVF</name>
<dbReference type="AlphaFoldDB" id="A0A167LJ85"/>
<dbReference type="Proteomes" id="UP000076738">
    <property type="component" value="Unassembled WGS sequence"/>
</dbReference>
<dbReference type="STRING" id="1330018.A0A167LJ85"/>
<evidence type="ECO:0000313" key="3">
    <source>
        <dbReference type="Proteomes" id="UP000076738"/>
    </source>
</evidence>
<proteinExistence type="predicted"/>
<gene>
    <name evidence="2" type="ORF">CALVIDRAFT_537729</name>
</gene>
<dbReference type="OrthoDB" id="10605863at2759"/>
<feature type="compositionally biased region" description="Low complexity" evidence="1">
    <location>
        <begin position="189"/>
        <end position="202"/>
    </location>
</feature>
<keyword evidence="3" id="KW-1185">Reference proteome</keyword>
<accession>A0A167LJ85</accession>
<evidence type="ECO:0000313" key="2">
    <source>
        <dbReference type="EMBL" id="KZO95742.1"/>
    </source>
</evidence>
<feature type="region of interest" description="Disordered" evidence="1">
    <location>
        <begin position="52"/>
        <end position="110"/>
    </location>
</feature>
<evidence type="ECO:0000256" key="1">
    <source>
        <dbReference type="SAM" id="MobiDB-lite"/>
    </source>
</evidence>
<organism evidence="2 3">
    <name type="scientific">Calocera viscosa (strain TUFC12733)</name>
    <dbReference type="NCBI Taxonomy" id="1330018"/>
    <lineage>
        <taxon>Eukaryota</taxon>
        <taxon>Fungi</taxon>
        <taxon>Dikarya</taxon>
        <taxon>Basidiomycota</taxon>
        <taxon>Agaricomycotina</taxon>
        <taxon>Dacrymycetes</taxon>
        <taxon>Dacrymycetales</taxon>
        <taxon>Dacrymycetaceae</taxon>
        <taxon>Calocera</taxon>
    </lineage>
</organism>
<dbReference type="EMBL" id="KV417287">
    <property type="protein sequence ID" value="KZO95742.1"/>
    <property type="molecule type" value="Genomic_DNA"/>
</dbReference>
<reference evidence="2 3" key="1">
    <citation type="journal article" date="2016" name="Mol. Biol. Evol.">
        <title>Comparative Genomics of Early-Diverging Mushroom-Forming Fungi Provides Insights into the Origins of Lignocellulose Decay Capabilities.</title>
        <authorList>
            <person name="Nagy L.G."/>
            <person name="Riley R."/>
            <person name="Tritt A."/>
            <person name="Adam C."/>
            <person name="Daum C."/>
            <person name="Floudas D."/>
            <person name="Sun H."/>
            <person name="Yadav J.S."/>
            <person name="Pangilinan J."/>
            <person name="Larsson K.H."/>
            <person name="Matsuura K."/>
            <person name="Barry K."/>
            <person name="Labutti K."/>
            <person name="Kuo R."/>
            <person name="Ohm R.A."/>
            <person name="Bhattacharya S.S."/>
            <person name="Shirouzu T."/>
            <person name="Yoshinaga Y."/>
            <person name="Martin F.M."/>
            <person name="Grigoriev I.V."/>
            <person name="Hibbett D.S."/>
        </authorList>
    </citation>
    <scope>NUCLEOTIDE SEQUENCE [LARGE SCALE GENOMIC DNA]</scope>
    <source>
        <strain evidence="2 3">TUFC12733</strain>
    </source>
</reference>
<feature type="region of interest" description="Disordered" evidence="1">
    <location>
        <begin position="163"/>
        <end position="216"/>
    </location>
</feature>
<feature type="compositionally biased region" description="Polar residues" evidence="1">
    <location>
        <begin position="172"/>
        <end position="188"/>
    </location>
</feature>